<evidence type="ECO:0000256" key="2">
    <source>
        <dbReference type="ARBA" id="ARBA00009047"/>
    </source>
</evidence>
<evidence type="ECO:0000256" key="5">
    <source>
        <dbReference type="ARBA" id="ARBA00022597"/>
    </source>
</evidence>
<evidence type="ECO:0000256" key="3">
    <source>
        <dbReference type="ARBA" id="ARBA00022448"/>
    </source>
</evidence>
<feature type="transmembrane region" description="Helical" evidence="9">
    <location>
        <begin position="216"/>
        <end position="237"/>
    </location>
</feature>
<dbReference type="InterPro" id="IPR000515">
    <property type="entry name" value="MetI-like"/>
</dbReference>
<dbReference type="GO" id="GO:0005886">
    <property type="term" value="C:plasma membrane"/>
    <property type="evidence" value="ECO:0007669"/>
    <property type="project" value="UniProtKB-SubCell"/>
</dbReference>
<feature type="transmembrane region" description="Helical" evidence="9">
    <location>
        <begin position="331"/>
        <end position="352"/>
    </location>
</feature>
<reference evidence="11 12" key="1">
    <citation type="submission" date="2016-04" db="EMBL/GenBank/DDBJ databases">
        <title>Complete genome sequence of Thermococcus barossii type strain SHCK-94.</title>
        <authorList>
            <person name="Oger P.M."/>
        </authorList>
    </citation>
    <scope>NUCLEOTIDE SEQUENCE [LARGE SCALE GENOMIC DNA]</scope>
    <source>
        <strain evidence="11 12">SHCK-94</strain>
    </source>
</reference>
<comment type="subcellular location">
    <subcellularLocation>
        <location evidence="1 9">Cell membrane</location>
        <topology evidence="1 9">Multi-pass membrane protein</topology>
    </subcellularLocation>
</comment>
<dbReference type="Proteomes" id="UP000250272">
    <property type="component" value="Chromosome"/>
</dbReference>
<dbReference type="SUPFAM" id="SSF161098">
    <property type="entry name" value="MetI-like"/>
    <property type="match status" value="2"/>
</dbReference>
<evidence type="ECO:0000256" key="6">
    <source>
        <dbReference type="ARBA" id="ARBA00022692"/>
    </source>
</evidence>
<dbReference type="CDD" id="cd06261">
    <property type="entry name" value="TM_PBP2"/>
    <property type="match status" value="1"/>
</dbReference>
<keyword evidence="5 11" id="KW-0762">Sugar transport</keyword>
<dbReference type="GeneID" id="33327126"/>
<evidence type="ECO:0000256" key="4">
    <source>
        <dbReference type="ARBA" id="ARBA00022475"/>
    </source>
</evidence>
<feature type="transmembrane region" description="Helical" evidence="9">
    <location>
        <begin position="386"/>
        <end position="407"/>
    </location>
</feature>
<keyword evidence="7 9" id="KW-1133">Transmembrane helix</keyword>
<name>A0A2Z2MGC4_9EURY</name>
<keyword evidence="6 9" id="KW-0812">Transmembrane</keyword>
<organism evidence="11 12">
    <name type="scientific">Thermococcus barossii</name>
    <dbReference type="NCBI Taxonomy" id="54077"/>
    <lineage>
        <taxon>Archaea</taxon>
        <taxon>Methanobacteriati</taxon>
        <taxon>Methanobacteriota</taxon>
        <taxon>Thermococci</taxon>
        <taxon>Thermococcales</taxon>
        <taxon>Thermococcaceae</taxon>
        <taxon>Thermococcus</taxon>
    </lineage>
</organism>
<evidence type="ECO:0000313" key="12">
    <source>
        <dbReference type="Proteomes" id="UP000250272"/>
    </source>
</evidence>
<evidence type="ECO:0000256" key="7">
    <source>
        <dbReference type="ARBA" id="ARBA00022989"/>
    </source>
</evidence>
<dbReference type="GO" id="GO:0055085">
    <property type="term" value="P:transmembrane transport"/>
    <property type="evidence" value="ECO:0007669"/>
    <property type="project" value="InterPro"/>
</dbReference>
<dbReference type="InterPro" id="IPR050901">
    <property type="entry name" value="BP-dep_ABC_trans_perm"/>
</dbReference>
<evidence type="ECO:0000256" key="8">
    <source>
        <dbReference type="ARBA" id="ARBA00023136"/>
    </source>
</evidence>
<gene>
    <name evidence="11" type="ORF">A3L01_10070</name>
</gene>
<keyword evidence="8 9" id="KW-0472">Membrane</keyword>
<sequence length="422" mass="46019">MKGMRKGEALRSLVLTALAVFVMFMILFPVYYIFVVSITPGSTLATTEFHLIPRNVSLDSYREVLFGFKGTRISENFTGTIEGTAHIEDGKLYVINGKLVGKVKYGPFTGLTFEIPLPSAVFEVTTDKNVQGQLTGNVKGLFVLTKVNDDGSIGFGLVRNLELTSGEVAGTSFSGILQKGPTGRDYIVVRNSGRVTFTRIGMFVNSLFFGYLKNSLIIAGLAVLLTLIFVVPAAYAFSRMKFFGRDHVLYFYLMFTQVAGGLGIAGLIALYGMVVKLGLYDKLPVLSFIYAAGSVPFNTWLLKGYIDSISPDFDEAALVDGAGYLQIIRHVLLPMALPGIATVSIFAFIGGWTEFILASLLLTEKNQPLSVWIYLLMGGIGRGIDWSYFAAAALLFALPVFVMFMLAQNYIRSGLTVGGLKE</sequence>
<feature type="domain" description="ABC transmembrane type-1" evidence="10">
    <location>
        <begin position="212"/>
        <end position="407"/>
    </location>
</feature>
<dbReference type="OrthoDB" id="45815at2157"/>
<protein>
    <submittedName>
        <fullName evidence="11">Sugar transporter</fullName>
    </submittedName>
</protein>
<dbReference type="KEGG" id="tbs:A3L01_10070"/>
<dbReference type="PROSITE" id="PS50928">
    <property type="entry name" value="ABC_TM1"/>
    <property type="match status" value="1"/>
</dbReference>
<feature type="transmembrane region" description="Helical" evidence="9">
    <location>
        <begin position="12"/>
        <end position="34"/>
    </location>
</feature>
<dbReference type="Gene3D" id="1.10.3720.10">
    <property type="entry name" value="MetI-like"/>
    <property type="match status" value="2"/>
</dbReference>
<evidence type="ECO:0000313" key="11">
    <source>
        <dbReference type="EMBL" id="ASJ05690.1"/>
    </source>
</evidence>
<dbReference type="Pfam" id="PF00528">
    <property type="entry name" value="BPD_transp_1"/>
    <property type="match status" value="1"/>
</dbReference>
<feature type="transmembrane region" description="Helical" evidence="9">
    <location>
        <begin position="283"/>
        <end position="302"/>
    </location>
</feature>
<dbReference type="RefSeq" id="WP_088865684.1">
    <property type="nucleotide sequence ID" value="NZ_CP015101.1"/>
</dbReference>
<keyword evidence="4" id="KW-1003">Cell membrane</keyword>
<dbReference type="AlphaFoldDB" id="A0A2Z2MGC4"/>
<accession>A0A2Z2MGC4</accession>
<dbReference type="EMBL" id="CP015101">
    <property type="protein sequence ID" value="ASJ05690.1"/>
    <property type="molecule type" value="Genomic_DNA"/>
</dbReference>
<feature type="transmembrane region" description="Helical" evidence="9">
    <location>
        <begin position="249"/>
        <end position="271"/>
    </location>
</feature>
<proteinExistence type="inferred from homology"/>
<evidence type="ECO:0000256" key="1">
    <source>
        <dbReference type="ARBA" id="ARBA00004651"/>
    </source>
</evidence>
<evidence type="ECO:0000256" key="9">
    <source>
        <dbReference type="RuleBase" id="RU363032"/>
    </source>
</evidence>
<dbReference type="PANTHER" id="PTHR32243:SF50">
    <property type="entry name" value="MALTOSE_MALTODEXTRIN TRANSPORT SYSTEM PERMEASE PROTEIN MALG"/>
    <property type="match status" value="1"/>
</dbReference>
<keyword evidence="3 9" id="KW-0813">Transport</keyword>
<dbReference type="PANTHER" id="PTHR32243">
    <property type="entry name" value="MALTOSE TRANSPORT SYSTEM PERMEASE-RELATED"/>
    <property type="match status" value="1"/>
</dbReference>
<evidence type="ECO:0000259" key="10">
    <source>
        <dbReference type="PROSITE" id="PS50928"/>
    </source>
</evidence>
<keyword evidence="12" id="KW-1185">Reference proteome</keyword>
<comment type="similarity">
    <text evidence="2">Belongs to the binding-protein-dependent transport system permease family. MalFG subfamily.</text>
</comment>
<dbReference type="InterPro" id="IPR035906">
    <property type="entry name" value="MetI-like_sf"/>
</dbReference>